<protein>
    <recommendedName>
        <fullName evidence="2">PIN domain-containing protein</fullName>
    </recommendedName>
</protein>
<name>X1KVL3_9ZZZZ</name>
<organism evidence="1">
    <name type="scientific">marine sediment metagenome</name>
    <dbReference type="NCBI Taxonomy" id="412755"/>
    <lineage>
        <taxon>unclassified sequences</taxon>
        <taxon>metagenomes</taxon>
        <taxon>ecological metagenomes</taxon>
    </lineage>
</organism>
<comment type="caution">
    <text evidence="1">The sequence shown here is derived from an EMBL/GenBank/DDBJ whole genome shotgun (WGS) entry which is preliminary data.</text>
</comment>
<evidence type="ECO:0000313" key="1">
    <source>
        <dbReference type="EMBL" id="GAH94209.1"/>
    </source>
</evidence>
<feature type="non-terminal residue" evidence="1">
    <location>
        <position position="1"/>
    </location>
</feature>
<sequence>ELHDRMIVSSFYQHKASAILTSDSEIAEITPIIWE</sequence>
<dbReference type="AlphaFoldDB" id="X1KVL3"/>
<evidence type="ECO:0008006" key="2">
    <source>
        <dbReference type="Google" id="ProtNLM"/>
    </source>
</evidence>
<accession>X1KVL3</accession>
<reference evidence="1" key="1">
    <citation type="journal article" date="2014" name="Front. Microbiol.">
        <title>High frequency of phylogenetically diverse reductive dehalogenase-homologous genes in deep subseafloor sedimentary metagenomes.</title>
        <authorList>
            <person name="Kawai M."/>
            <person name="Futagami T."/>
            <person name="Toyoda A."/>
            <person name="Takaki Y."/>
            <person name="Nishi S."/>
            <person name="Hori S."/>
            <person name="Arai W."/>
            <person name="Tsubouchi T."/>
            <person name="Morono Y."/>
            <person name="Uchiyama I."/>
            <person name="Ito T."/>
            <person name="Fujiyama A."/>
            <person name="Inagaki F."/>
            <person name="Takami H."/>
        </authorList>
    </citation>
    <scope>NUCLEOTIDE SEQUENCE</scope>
    <source>
        <strain evidence="1">Expedition CK06-06</strain>
    </source>
</reference>
<dbReference type="EMBL" id="BARU01049543">
    <property type="protein sequence ID" value="GAH94209.1"/>
    <property type="molecule type" value="Genomic_DNA"/>
</dbReference>
<proteinExistence type="predicted"/>
<gene>
    <name evidence="1" type="ORF">S03H2_72859</name>
</gene>